<sequence length="111" mass="12123">MVASLCISSQSAPFHCSNSTCSFRSSSSAMVISLQQPVTTRSQGPSQALHVSVSPNRNRFPPLQLRSARPGGDSQRRREAMRKHAFTVYGGFESDQPRGSEEPGMREAAHM</sequence>
<proteinExistence type="predicted"/>
<dbReference type="RefSeq" id="XP_018994426.1">
    <property type="nucleotide sequence ID" value="XM_019137400.1"/>
</dbReference>
<keyword evidence="3" id="KW-1185">Reference proteome</keyword>
<dbReference type="AlphaFoldDB" id="A0A1E3HT93"/>
<dbReference type="GeneID" id="30154836"/>
<organism evidence="2 3">
    <name type="scientific">Cryptococcus amylolentus CBS 6039</name>
    <dbReference type="NCBI Taxonomy" id="1295533"/>
    <lineage>
        <taxon>Eukaryota</taxon>
        <taxon>Fungi</taxon>
        <taxon>Dikarya</taxon>
        <taxon>Basidiomycota</taxon>
        <taxon>Agaricomycotina</taxon>
        <taxon>Tremellomycetes</taxon>
        <taxon>Tremellales</taxon>
        <taxon>Cryptococcaceae</taxon>
        <taxon>Cryptococcus</taxon>
    </lineage>
</organism>
<reference evidence="2 3" key="1">
    <citation type="submission" date="2016-06" db="EMBL/GenBank/DDBJ databases">
        <title>Evolution of pathogenesis and genome organization in the Tremellales.</title>
        <authorList>
            <person name="Cuomo C."/>
            <person name="Litvintseva A."/>
            <person name="Heitman J."/>
            <person name="Chen Y."/>
            <person name="Sun S."/>
            <person name="Springer D."/>
            <person name="Dromer F."/>
            <person name="Young S."/>
            <person name="Zeng Q."/>
            <person name="Chapman S."/>
            <person name="Gujja S."/>
            <person name="Saif S."/>
            <person name="Birren B."/>
        </authorList>
    </citation>
    <scope>NUCLEOTIDE SEQUENCE [LARGE SCALE GENOMIC DNA]</scope>
    <source>
        <strain evidence="2 3">CBS 6039</strain>
    </source>
</reference>
<dbReference type="RefSeq" id="XP_018994425.1">
    <property type="nucleotide sequence ID" value="XM_019137399.1"/>
</dbReference>
<dbReference type="OrthoDB" id="2565259at2759"/>
<evidence type="ECO:0000313" key="3">
    <source>
        <dbReference type="Proteomes" id="UP000094065"/>
    </source>
</evidence>
<name>A0A1E3HT93_9TREE</name>
<protein>
    <submittedName>
        <fullName evidence="2">Uncharacterized protein</fullName>
    </submittedName>
</protein>
<gene>
    <name evidence="2" type="ORF">L202_03527</name>
</gene>
<accession>A0A1E3HT93</accession>
<evidence type="ECO:0000313" key="2">
    <source>
        <dbReference type="EMBL" id="ODN79578.1"/>
    </source>
</evidence>
<evidence type="ECO:0000256" key="1">
    <source>
        <dbReference type="SAM" id="MobiDB-lite"/>
    </source>
</evidence>
<feature type="compositionally biased region" description="Basic and acidic residues" evidence="1">
    <location>
        <begin position="95"/>
        <end position="111"/>
    </location>
</feature>
<dbReference type="Proteomes" id="UP000094065">
    <property type="component" value="Unassembled WGS sequence"/>
</dbReference>
<comment type="caution">
    <text evidence="2">The sequence shown here is derived from an EMBL/GenBank/DDBJ whole genome shotgun (WGS) entry which is preliminary data.</text>
</comment>
<feature type="region of interest" description="Disordered" evidence="1">
    <location>
        <begin position="38"/>
        <end position="111"/>
    </location>
</feature>
<dbReference type="EMBL" id="AWGJ01000005">
    <property type="protein sequence ID" value="ODN79578.1"/>
    <property type="molecule type" value="Genomic_DNA"/>
</dbReference>
<dbReference type="EMBL" id="AWGJ01000005">
    <property type="protein sequence ID" value="ODN79579.1"/>
    <property type="molecule type" value="Genomic_DNA"/>
</dbReference>